<dbReference type="InParanoid" id="A0A0D0BI04"/>
<sequence length="88" mass="10430">MKRRRDPRHSFESWFRPSFVSSSCTRTNIMLIIIPRWVSSSTSQKTSNLSSRSLIYQSLHHSILLIHRMLPLVRGWKHLVHHVHAVYP</sequence>
<evidence type="ECO:0000313" key="2">
    <source>
        <dbReference type="Proteomes" id="UP000054485"/>
    </source>
</evidence>
<dbReference type="AlphaFoldDB" id="A0A0D0BI04"/>
<dbReference type="HOGENOM" id="CLU_2470603_0_0_1"/>
<reference evidence="2" key="2">
    <citation type="submission" date="2015-01" db="EMBL/GenBank/DDBJ databases">
        <title>Evolutionary Origins and Diversification of the Mycorrhizal Mutualists.</title>
        <authorList>
            <consortium name="DOE Joint Genome Institute"/>
            <consortium name="Mycorrhizal Genomics Consortium"/>
            <person name="Kohler A."/>
            <person name="Kuo A."/>
            <person name="Nagy L.G."/>
            <person name="Floudas D."/>
            <person name="Copeland A."/>
            <person name="Barry K.W."/>
            <person name="Cichocki N."/>
            <person name="Veneault-Fourrey C."/>
            <person name="LaButti K."/>
            <person name="Lindquist E.A."/>
            <person name="Lipzen A."/>
            <person name="Lundell T."/>
            <person name="Morin E."/>
            <person name="Murat C."/>
            <person name="Riley R."/>
            <person name="Ohm R."/>
            <person name="Sun H."/>
            <person name="Tunlid A."/>
            <person name="Henrissat B."/>
            <person name="Grigoriev I.V."/>
            <person name="Hibbett D.S."/>
            <person name="Martin F."/>
        </authorList>
    </citation>
    <scope>NUCLEOTIDE SEQUENCE [LARGE SCALE GENOMIC DNA]</scope>
    <source>
        <strain evidence="2">UH-Slu-Lm8-n1</strain>
    </source>
</reference>
<accession>A0A0D0BI04</accession>
<dbReference type="EMBL" id="KN835229">
    <property type="protein sequence ID" value="KIK42798.1"/>
    <property type="molecule type" value="Genomic_DNA"/>
</dbReference>
<name>A0A0D0BI04_9AGAM</name>
<keyword evidence="2" id="KW-1185">Reference proteome</keyword>
<organism evidence="1 2">
    <name type="scientific">Suillus luteus UH-Slu-Lm8-n1</name>
    <dbReference type="NCBI Taxonomy" id="930992"/>
    <lineage>
        <taxon>Eukaryota</taxon>
        <taxon>Fungi</taxon>
        <taxon>Dikarya</taxon>
        <taxon>Basidiomycota</taxon>
        <taxon>Agaricomycotina</taxon>
        <taxon>Agaricomycetes</taxon>
        <taxon>Agaricomycetidae</taxon>
        <taxon>Boletales</taxon>
        <taxon>Suillineae</taxon>
        <taxon>Suillaceae</taxon>
        <taxon>Suillus</taxon>
    </lineage>
</organism>
<reference evidence="1 2" key="1">
    <citation type="submission" date="2014-04" db="EMBL/GenBank/DDBJ databases">
        <authorList>
            <consortium name="DOE Joint Genome Institute"/>
            <person name="Kuo A."/>
            <person name="Ruytinx J."/>
            <person name="Rineau F."/>
            <person name="Colpaert J."/>
            <person name="Kohler A."/>
            <person name="Nagy L.G."/>
            <person name="Floudas D."/>
            <person name="Copeland A."/>
            <person name="Barry K.W."/>
            <person name="Cichocki N."/>
            <person name="Veneault-Fourrey C."/>
            <person name="LaButti K."/>
            <person name="Lindquist E.A."/>
            <person name="Lipzen A."/>
            <person name="Lundell T."/>
            <person name="Morin E."/>
            <person name="Murat C."/>
            <person name="Sun H."/>
            <person name="Tunlid A."/>
            <person name="Henrissat B."/>
            <person name="Grigoriev I.V."/>
            <person name="Hibbett D.S."/>
            <person name="Martin F."/>
            <person name="Nordberg H.P."/>
            <person name="Cantor M.N."/>
            <person name="Hua S.X."/>
        </authorList>
    </citation>
    <scope>NUCLEOTIDE SEQUENCE [LARGE SCALE GENOMIC DNA]</scope>
    <source>
        <strain evidence="1 2">UH-Slu-Lm8-n1</strain>
    </source>
</reference>
<evidence type="ECO:0000313" key="1">
    <source>
        <dbReference type="EMBL" id="KIK42798.1"/>
    </source>
</evidence>
<gene>
    <name evidence="1" type="ORF">CY34DRAFT_752454</name>
</gene>
<proteinExistence type="predicted"/>
<dbReference type="Proteomes" id="UP000054485">
    <property type="component" value="Unassembled WGS sequence"/>
</dbReference>
<protein>
    <submittedName>
        <fullName evidence="1">Uncharacterized protein</fullName>
    </submittedName>
</protein>